<dbReference type="HOGENOM" id="CLU_1771396_0_0_1"/>
<accession>A0A061FP11</accession>
<dbReference type="EMBL" id="CM001888">
    <property type="protein sequence ID" value="EOY18806.1"/>
    <property type="molecule type" value="Genomic_DNA"/>
</dbReference>
<protein>
    <submittedName>
        <fullName evidence="2">Uncharacterized protein</fullName>
    </submittedName>
</protein>
<gene>
    <name evidence="2" type="ORF">TCM_043290</name>
</gene>
<organism evidence="2 3">
    <name type="scientific">Theobroma cacao</name>
    <name type="common">Cacao</name>
    <name type="synonym">Cocoa</name>
    <dbReference type="NCBI Taxonomy" id="3641"/>
    <lineage>
        <taxon>Eukaryota</taxon>
        <taxon>Viridiplantae</taxon>
        <taxon>Streptophyta</taxon>
        <taxon>Embryophyta</taxon>
        <taxon>Tracheophyta</taxon>
        <taxon>Spermatophyta</taxon>
        <taxon>Magnoliopsida</taxon>
        <taxon>eudicotyledons</taxon>
        <taxon>Gunneridae</taxon>
        <taxon>Pentapetalae</taxon>
        <taxon>rosids</taxon>
        <taxon>malvids</taxon>
        <taxon>Malvales</taxon>
        <taxon>Malvaceae</taxon>
        <taxon>Byttnerioideae</taxon>
        <taxon>Theobroma</taxon>
    </lineage>
</organism>
<evidence type="ECO:0000256" key="1">
    <source>
        <dbReference type="SAM" id="MobiDB-lite"/>
    </source>
</evidence>
<sequence>MREVKGIGLRTNGVKSNVGRSEDQRRMCRRLLGLGFCKWVSASVEVCSSPEKTIGCELVLERTLGEKNLELEEDLRNGNEKLSARSIKDLDNQQMKELIVNEGGSKENSMEKEKDLTKDGRERGDAFTASEVEEDKNEEFNIAVEEK</sequence>
<dbReference type="AlphaFoldDB" id="A0A061FP11"/>
<dbReference type="Proteomes" id="UP000026915">
    <property type="component" value="Chromosome 10"/>
</dbReference>
<keyword evidence="3" id="KW-1185">Reference proteome</keyword>
<feature type="region of interest" description="Disordered" evidence="1">
    <location>
        <begin position="100"/>
        <end position="147"/>
    </location>
</feature>
<proteinExistence type="predicted"/>
<dbReference type="InParanoid" id="A0A061FP11"/>
<evidence type="ECO:0000313" key="2">
    <source>
        <dbReference type="EMBL" id="EOY18806.1"/>
    </source>
</evidence>
<feature type="compositionally biased region" description="Basic and acidic residues" evidence="1">
    <location>
        <begin position="104"/>
        <end position="125"/>
    </location>
</feature>
<reference evidence="2 3" key="1">
    <citation type="journal article" date="2013" name="Genome Biol.">
        <title>The genome sequence of the most widely cultivated cacao type and its use to identify candidate genes regulating pod color.</title>
        <authorList>
            <person name="Motamayor J.C."/>
            <person name="Mockaitis K."/>
            <person name="Schmutz J."/>
            <person name="Haiminen N."/>
            <person name="Iii D.L."/>
            <person name="Cornejo O."/>
            <person name="Findley S.D."/>
            <person name="Zheng P."/>
            <person name="Utro F."/>
            <person name="Royaert S."/>
            <person name="Saski C."/>
            <person name="Jenkins J."/>
            <person name="Podicheti R."/>
            <person name="Zhao M."/>
            <person name="Scheffler B.E."/>
            <person name="Stack J.C."/>
            <person name="Feltus F.A."/>
            <person name="Mustiga G.M."/>
            <person name="Amores F."/>
            <person name="Phillips W."/>
            <person name="Marelli J.P."/>
            <person name="May G.D."/>
            <person name="Shapiro H."/>
            <person name="Ma J."/>
            <person name="Bustamante C.D."/>
            <person name="Schnell R.J."/>
            <person name="Main D."/>
            <person name="Gilbert D."/>
            <person name="Parida L."/>
            <person name="Kuhn D.N."/>
        </authorList>
    </citation>
    <scope>NUCLEOTIDE SEQUENCE [LARGE SCALE GENOMIC DNA]</scope>
    <source>
        <strain evidence="3">cv. Matina 1-6</strain>
    </source>
</reference>
<name>A0A061FP11_THECC</name>
<evidence type="ECO:0000313" key="3">
    <source>
        <dbReference type="Proteomes" id="UP000026915"/>
    </source>
</evidence>
<dbReference type="Gramene" id="EOY18806">
    <property type="protein sequence ID" value="EOY18806"/>
    <property type="gene ID" value="TCM_043290"/>
</dbReference>